<evidence type="ECO:0000256" key="1">
    <source>
        <dbReference type="SAM" id="MobiDB-lite"/>
    </source>
</evidence>
<feature type="region of interest" description="Disordered" evidence="1">
    <location>
        <begin position="29"/>
        <end position="51"/>
    </location>
</feature>
<gene>
    <name evidence="2" type="ORF">S06H3_62538</name>
</gene>
<dbReference type="AlphaFoldDB" id="X1NYL1"/>
<name>X1NYL1_9ZZZZ</name>
<evidence type="ECO:0000313" key="2">
    <source>
        <dbReference type="EMBL" id="GAI49132.1"/>
    </source>
</evidence>
<dbReference type="EMBL" id="BARV01041266">
    <property type="protein sequence ID" value="GAI49132.1"/>
    <property type="molecule type" value="Genomic_DNA"/>
</dbReference>
<organism evidence="2">
    <name type="scientific">marine sediment metagenome</name>
    <dbReference type="NCBI Taxonomy" id="412755"/>
    <lineage>
        <taxon>unclassified sequences</taxon>
        <taxon>metagenomes</taxon>
        <taxon>ecological metagenomes</taxon>
    </lineage>
</organism>
<sequence length="51" mass="5791">AAKVMAASGIELFSRPEIIAKMRKEWMEKKKGREYKSPLPPALKPPVKPKK</sequence>
<comment type="caution">
    <text evidence="2">The sequence shown here is derived from an EMBL/GenBank/DDBJ whole genome shotgun (WGS) entry which is preliminary data.</text>
</comment>
<proteinExistence type="predicted"/>
<reference evidence="2" key="1">
    <citation type="journal article" date="2014" name="Front. Microbiol.">
        <title>High frequency of phylogenetically diverse reductive dehalogenase-homologous genes in deep subseafloor sedimentary metagenomes.</title>
        <authorList>
            <person name="Kawai M."/>
            <person name="Futagami T."/>
            <person name="Toyoda A."/>
            <person name="Takaki Y."/>
            <person name="Nishi S."/>
            <person name="Hori S."/>
            <person name="Arai W."/>
            <person name="Tsubouchi T."/>
            <person name="Morono Y."/>
            <person name="Uchiyama I."/>
            <person name="Ito T."/>
            <person name="Fujiyama A."/>
            <person name="Inagaki F."/>
            <person name="Takami H."/>
        </authorList>
    </citation>
    <scope>NUCLEOTIDE SEQUENCE</scope>
    <source>
        <strain evidence="2">Expedition CK06-06</strain>
    </source>
</reference>
<feature type="non-terminal residue" evidence="2">
    <location>
        <position position="1"/>
    </location>
</feature>
<accession>X1NYL1</accession>
<protein>
    <submittedName>
        <fullName evidence="2">Uncharacterized protein</fullName>
    </submittedName>
</protein>
<feature type="compositionally biased region" description="Pro residues" evidence="1">
    <location>
        <begin position="38"/>
        <end position="51"/>
    </location>
</feature>